<feature type="coiled-coil region" evidence="1">
    <location>
        <begin position="55"/>
        <end position="82"/>
    </location>
</feature>
<proteinExistence type="predicted"/>
<evidence type="ECO:0000313" key="2">
    <source>
        <dbReference type="EMBL" id="HAB2269549.1"/>
    </source>
</evidence>
<sequence length="256" mass="29412">MKIYTTLKNKGHTAQPDMTTYTAYSEDIRMYCTGCGLDKLVRFGNVCDRGCPCECSKAEAKRKKEEENKNQIEIERDKRKSKRTIKTWVDKDYINRVQDACPNLIPIPQTYTYSHEIMRMYCTLCDEVIDKRPNDAARGFNCYNCFGTAFNKKIEGTFYVLKIMDSTGNVIAYKIGITNKTAQERCKTINKSTSLQCEVIYSYSSIGSKVQEIESIIKKSITRNYISKELMNDGSTETFSPAQIFPVIHLLFELTK</sequence>
<dbReference type="EMBL" id="DAAGAO010000001">
    <property type="protein sequence ID" value="HAB2269549.1"/>
    <property type="molecule type" value="Genomic_DNA"/>
</dbReference>
<comment type="caution">
    <text evidence="2">The sequence shown here is derived from an EMBL/GenBank/DDBJ whole genome shotgun (WGS) entry which is preliminary data.</text>
</comment>
<keyword evidence="1" id="KW-0175">Coiled coil</keyword>
<reference evidence="2" key="1">
    <citation type="journal article" date="2018" name="Genome Biol.">
        <title>SKESA: strategic k-mer extension for scrupulous assemblies.</title>
        <authorList>
            <person name="Souvorov A."/>
            <person name="Agarwala R."/>
            <person name="Lipman D.J."/>
        </authorList>
    </citation>
    <scope>NUCLEOTIDE SEQUENCE</scope>
    <source>
        <strain evidence="2">Salmonella enterica</strain>
    </source>
</reference>
<protein>
    <submittedName>
        <fullName evidence="2">Uncharacterized protein</fullName>
    </submittedName>
</protein>
<evidence type="ECO:0000256" key="1">
    <source>
        <dbReference type="SAM" id="Coils"/>
    </source>
</evidence>
<gene>
    <name evidence="2" type="ORF">GB338_00730</name>
</gene>
<name>A0A3U4W977_SALET</name>
<reference evidence="2" key="2">
    <citation type="submission" date="2019-10" db="EMBL/GenBank/DDBJ databases">
        <authorList>
            <consortium name="NCBI Pathogen Detection Project"/>
        </authorList>
    </citation>
    <scope>NUCLEOTIDE SEQUENCE</scope>
    <source>
        <strain evidence="2">Salmonella enterica</strain>
    </source>
</reference>
<organism evidence="2">
    <name type="scientific">Salmonella enterica I</name>
    <dbReference type="NCBI Taxonomy" id="59201"/>
    <lineage>
        <taxon>Bacteria</taxon>
        <taxon>Pseudomonadati</taxon>
        <taxon>Pseudomonadota</taxon>
        <taxon>Gammaproteobacteria</taxon>
        <taxon>Enterobacterales</taxon>
        <taxon>Enterobacteriaceae</taxon>
        <taxon>Salmonella</taxon>
    </lineage>
</organism>
<accession>A0A3U4W977</accession>
<dbReference type="RefSeq" id="WP_051129221.1">
    <property type="nucleotide sequence ID" value="NZ_CP033384.2"/>
</dbReference>
<dbReference type="AlphaFoldDB" id="A0A3U4W977"/>